<accession>A0A1H9PP96</accession>
<dbReference type="RefSeq" id="WP_092687233.1">
    <property type="nucleotide sequence ID" value="NZ_FOGU01000001.1"/>
</dbReference>
<dbReference type="AlphaFoldDB" id="A0A1H9PP96"/>
<keyword evidence="2" id="KW-1185">Reference proteome</keyword>
<proteinExistence type="predicted"/>
<organism evidence="1 2">
    <name type="scientific">Tranquillimonas rosea</name>
    <dbReference type="NCBI Taxonomy" id="641238"/>
    <lineage>
        <taxon>Bacteria</taxon>
        <taxon>Pseudomonadati</taxon>
        <taxon>Pseudomonadota</taxon>
        <taxon>Alphaproteobacteria</taxon>
        <taxon>Rhodobacterales</taxon>
        <taxon>Roseobacteraceae</taxon>
        <taxon>Tranquillimonas</taxon>
    </lineage>
</organism>
<gene>
    <name evidence="1" type="ORF">SAMN04490244_101279</name>
</gene>
<sequence length="73" mass="8442">MYGMHIRITALAGEDFEPEFYVMVIETEGASICLWHGTSYERAILEAERGREDFGPVIDQVIETYPDEMLREL</sequence>
<protein>
    <submittedName>
        <fullName evidence="1">Uncharacterized protein</fullName>
    </submittedName>
</protein>
<dbReference type="Proteomes" id="UP000198885">
    <property type="component" value="Unassembled WGS sequence"/>
</dbReference>
<dbReference type="EMBL" id="FOGU01000001">
    <property type="protein sequence ID" value="SER50156.1"/>
    <property type="molecule type" value="Genomic_DNA"/>
</dbReference>
<name>A0A1H9PP96_9RHOB</name>
<dbReference type="STRING" id="641238.SAMN04490244_101279"/>
<evidence type="ECO:0000313" key="2">
    <source>
        <dbReference type="Proteomes" id="UP000198885"/>
    </source>
</evidence>
<dbReference type="OrthoDB" id="7882014at2"/>
<reference evidence="1 2" key="1">
    <citation type="submission" date="2016-10" db="EMBL/GenBank/DDBJ databases">
        <authorList>
            <person name="de Groot N.N."/>
        </authorList>
    </citation>
    <scope>NUCLEOTIDE SEQUENCE [LARGE SCALE GENOMIC DNA]</scope>
    <source>
        <strain evidence="1 2">DSM 23042</strain>
    </source>
</reference>
<evidence type="ECO:0000313" key="1">
    <source>
        <dbReference type="EMBL" id="SER50156.1"/>
    </source>
</evidence>